<proteinExistence type="inferred from homology"/>
<evidence type="ECO:0000313" key="4">
    <source>
        <dbReference type="Proteomes" id="UP001499854"/>
    </source>
</evidence>
<evidence type="ECO:0000313" key="3">
    <source>
        <dbReference type="EMBL" id="GAA1995403.1"/>
    </source>
</evidence>
<comment type="similarity">
    <text evidence="1">Belongs to the AHA1 family.</text>
</comment>
<dbReference type="RefSeq" id="WP_344661481.1">
    <property type="nucleotide sequence ID" value="NZ_BAAAQM010000054.1"/>
</dbReference>
<name>A0ABN2SZM8_9ACTN</name>
<dbReference type="Proteomes" id="UP001499854">
    <property type="component" value="Unassembled WGS sequence"/>
</dbReference>
<sequence>MSDATLTTPGPQGAAVRLERVLPDPPDVVWQALTEREQLKAWFPCDVIVAGGVWEPGAAISFPFGPEPDALTLTGEVLEVREPELLAFTWAEETLRFELTPRDGGTHLVLIDELRPGIAARNAAGWEVCLDRLAGRAPADDAWRGLFERYTAAFAPTLGAQEGPPAGMA</sequence>
<feature type="domain" description="Activator of Hsp90 ATPase homologue 1/2-like C-terminal" evidence="2">
    <location>
        <begin position="25"/>
        <end position="134"/>
    </location>
</feature>
<dbReference type="InterPro" id="IPR023393">
    <property type="entry name" value="START-like_dom_sf"/>
</dbReference>
<keyword evidence="4" id="KW-1185">Reference proteome</keyword>
<organism evidence="3 4">
    <name type="scientific">Catenulispora subtropica</name>
    <dbReference type="NCBI Taxonomy" id="450798"/>
    <lineage>
        <taxon>Bacteria</taxon>
        <taxon>Bacillati</taxon>
        <taxon>Actinomycetota</taxon>
        <taxon>Actinomycetes</taxon>
        <taxon>Catenulisporales</taxon>
        <taxon>Catenulisporaceae</taxon>
        <taxon>Catenulispora</taxon>
    </lineage>
</organism>
<evidence type="ECO:0000256" key="1">
    <source>
        <dbReference type="ARBA" id="ARBA00006817"/>
    </source>
</evidence>
<accession>A0ABN2SZM8</accession>
<dbReference type="InterPro" id="IPR013538">
    <property type="entry name" value="ASHA1/2-like_C"/>
</dbReference>
<gene>
    <name evidence="3" type="ORF">GCM10009838_70240</name>
</gene>
<reference evidence="3 4" key="1">
    <citation type="journal article" date="2019" name="Int. J. Syst. Evol. Microbiol.">
        <title>The Global Catalogue of Microorganisms (GCM) 10K type strain sequencing project: providing services to taxonomists for standard genome sequencing and annotation.</title>
        <authorList>
            <consortium name="The Broad Institute Genomics Platform"/>
            <consortium name="The Broad Institute Genome Sequencing Center for Infectious Disease"/>
            <person name="Wu L."/>
            <person name="Ma J."/>
        </authorList>
    </citation>
    <scope>NUCLEOTIDE SEQUENCE [LARGE SCALE GENOMIC DNA]</scope>
    <source>
        <strain evidence="3 4">JCM 16013</strain>
    </source>
</reference>
<dbReference type="SUPFAM" id="SSF55961">
    <property type="entry name" value="Bet v1-like"/>
    <property type="match status" value="1"/>
</dbReference>
<dbReference type="EMBL" id="BAAAQM010000054">
    <property type="protein sequence ID" value="GAA1995403.1"/>
    <property type="molecule type" value="Genomic_DNA"/>
</dbReference>
<dbReference type="Pfam" id="PF08327">
    <property type="entry name" value="AHSA1"/>
    <property type="match status" value="1"/>
</dbReference>
<dbReference type="Gene3D" id="3.30.530.20">
    <property type="match status" value="1"/>
</dbReference>
<comment type="caution">
    <text evidence="3">The sequence shown here is derived from an EMBL/GenBank/DDBJ whole genome shotgun (WGS) entry which is preliminary data.</text>
</comment>
<evidence type="ECO:0000259" key="2">
    <source>
        <dbReference type="Pfam" id="PF08327"/>
    </source>
</evidence>
<protein>
    <recommendedName>
        <fullName evidence="2">Activator of Hsp90 ATPase homologue 1/2-like C-terminal domain-containing protein</fullName>
    </recommendedName>
</protein>